<dbReference type="Proteomes" id="UP000009097">
    <property type="component" value="Unassembled WGS sequence"/>
</dbReference>
<evidence type="ECO:0000313" key="3">
    <source>
        <dbReference type="Proteomes" id="UP000009097"/>
    </source>
</evidence>
<protein>
    <submittedName>
        <fullName evidence="2">Uncharacterized protein</fullName>
    </submittedName>
</protein>
<reference evidence="2" key="1">
    <citation type="submission" date="2007-04" db="EMBL/GenBank/DDBJ databases">
        <authorList>
            <consortium name="The Broad Institute Genome Sequencing Platform"/>
            <person name="Birren B."/>
            <person name="Lander E."/>
            <person name="Galagan J."/>
            <person name="Nusbaum C."/>
            <person name="Devon K."/>
            <person name="Ma L.-J."/>
            <person name="Jaffe D."/>
            <person name="Butler J."/>
            <person name="Alvarez P."/>
            <person name="Gnerre S."/>
            <person name="Grabherr M."/>
            <person name="Kleber M."/>
            <person name="Mauceli E."/>
            <person name="Brockman W."/>
            <person name="MacCallum I.A."/>
            <person name="Young S."/>
            <person name="LaButti K."/>
            <person name="DeCaprio D."/>
            <person name="Crawford M."/>
            <person name="Koehrsen M."/>
            <person name="Engels R."/>
            <person name="Montgomery P."/>
            <person name="Pearson M."/>
            <person name="Howarth C."/>
            <person name="Larson L."/>
            <person name="White J."/>
            <person name="O'Leary S."/>
            <person name="Kodira C."/>
            <person name="Zeng Q."/>
            <person name="Yandava C."/>
            <person name="Alvarado L."/>
            <person name="Kistler C."/>
            <person name="Shim W.-B."/>
            <person name="Kang S."/>
            <person name="Woloshuk C."/>
        </authorList>
    </citation>
    <scope>NUCLEOTIDE SEQUENCE</scope>
    <source>
        <strain evidence="2">4287</strain>
    </source>
</reference>
<feature type="transmembrane region" description="Helical" evidence="1">
    <location>
        <begin position="65"/>
        <end position="82"/>
    </location>
</feature>
<keyword evidence="1" id="KW-0812">Transmembrane</keyword>
<dbReference type="KEGG" id="fox:FOXG_18316"/>
<dbReference type="EMBL" id="DS231697">
    <property type="protein sequence ID" value="KNA97971.1"/>
    <property type="molecule type" value="Genomic_DNA"/>
</dbReference>
<accession>A0A0J9WI61</accession>
<dbReference type="GeneID" id="28959022"/>
<dbReference type="AlphaFoldDB" id="A0A0J9WI61"/>
<feature type="transmembrane region" description="Helical" evidence="1">
    <location>
        <begin position="33"/>
        <end position="58"/>
    </location>
</feature>
<gene>
    <name evidence="2" type="ORF">FOXG_18316</name>
</gene>
<proteinExistence type="predicted"/>
<dbReference type="VEuPathDB" id="FungiDB:FOXG_18316"/>
<dbReference type="RefSeq" id="XP_018236017.1">
    <property type="nucleotide sequence ID" value="XM_018398385.1"/>
</dbReference>
<keyword evidence="1" id="KW-0472">Membrane</keyword>
<evidence type="ECO:0000256" key="1">
    <source>
        <dbReference type="SAM" id="Phobius"/>
    </source>
</evidence>
<evidence type="ECO:0000313" key="2">
    <source>
        <dbReference type="EMBL" id="KNA97971.1"/>
    </source>
</evidence>
<name>A0A0J9WI61_FUSO4</name>
<organism evidence="2 3">
    <name type="scientific">Fusarium oxysporum f. sp. lycopersici (strain 4287 / CBS 123668 / FGSC 9935 / NRRL 34936)</name>
    <name type="common">Fusarium vascular wilt of tomato</name>
    <dbReference type="NCBI Taxonomy" id="426428"/>
    <lineage>
        <taxon>Eukaryota</taxon>
        <taxon>Fungi</taxon>
        <taxon>Dikarya</taxon>
        <taxon>Ascomycota</taxon>
        <taxon>Pezizomycotina</taxon>
        <taxon>Sordariomycetes</taxon>
        <taxon>Hypocreomycetidae</taxon>
        <taxon>Hypocreales</taxon>
        <taxon>Nectriaceae</taxon>
        <taxon>Fusarium</taxon>
        <taxon>Fusarium oxysporum species complex</taxon>
    </lineage>
</organism>
<reference evidence="2" key="2">
    <citation type="journal article" date="2010" name="Nature">
        <title>Comparative genomics reveals mobile pathogenicity chromosomes in Fusarium.</title>
        <authorList>
            <person name="Ma L.J."/>
            <person name="van der Does H.C."/>
            <person name="Borkovich K.A."/>
            <person name="Coleman J.J."/>
            <person name="Daboussi M.J."/>
            <person name="Di Pietro A."/>
            <person name="Dufresne M."/>
            <person name="Freitag M."/>
            <person name="Grabherr M."/>
            <person name="Henrissat B."/>
            <person name="Houterman P.M."/>
            <person name="Kang S."/>
            <person name="Shim W.B."/>
            <person name="Woloshuk C."/>
            <person name="Xie X."/>
            <person name="Xu J.R."/>
            <person name="Antoniw J."/>
            <person name="Baker S.E."/>
            <person name="Bluhm B.H."/>
            <person name="Breakspear A."/>
            <person name="Brown D.W."/>
            <person name="Butchko R.A."/>
            <person name="Chapman S."/>
            <person name="Coulson R."/>
            <person name="Coutinho P.M."/>
            <person name="Danchin E.G."/>
            <person name="Diener A."/>
            <person name="Gale L.R."/>
            <person name="Gardiner D.M."/>
            <person name="Goff S."/>
            <person name="Hammond-Kosack K.E."/>
            <person name="Hilburn K."/>
            <person name="Hua-Van A."/>
            <person name="Jonkers W."/>
            <person name="Kazan K."/>
            <person name="Kodira C.D."/>
            <person name="Koehrsen M."/>
            <person name="Kumar L."/>
            <person name="Lee Y.H."/>
            <person name="Li L."/>
            <person name="Manners J.M."/>
            <person name="Miranda-Saavedra D."/>
            <person name="Mukherjee M."/>
            <person name="Park G."/>
            <person name="Park J."/>
            <person name="Park S.Y."/>
            <person name="Proctor R.H."/>
            <person name="Regev A."/>
            <person name="Ruiz-Roldan M.C."/>
            <person name="Sain D."/>
            <person name="Sakthikumar S."/>
            <person name="Sykes S."/>
            <person name="Schwartz D.C."/>
            <person name="Turgeon B.G."/>
            <person name="Wapinski I."/>
            <person name="Yoder O."/>
            <person name="Young S."/>
            <person name="Zeng Q."/>
            <person name="Zhou S."/>
            <person name="Galagan J."/>
            <person name="Cuomo C.A."/>
            <person name="Kistler H.C."/>
            <person name="Rep M."/>
        </authorList>
    </citation>
    <scope>NUCLEOTIDE SEQUENCE [LARGE SCALE GENOMIC DNA]</scope>
    <source>
        <strain evidence="2">4287</strain>
    </source>
</reference>
<sequence length="200" mass="21583">MVYLRSSSAIFSDKGASCLLYRLILTLMNSESFFISAMVFAVVLAGVSALIFSAFLTLRAFTRAALSLVSPTFSFVSSAFSFKRSSLDSFVLLFFFLLAFLAFLLASLAISMSILGSGFLASGTSKSFSTSSSSSRISFSISSFAAGVSQVRKTIEDMYLRIATRHSRVQLLHLSGASSGFSTALLLGYRRIGRVGLLRK</sequence>
<feature type="transmembrane region" description="Helical" evidence="1">
    <location>
        <begin position="94"/>
        <end position="121"/>
    </location>
</feature>
<keyword evidence="1" id="KW-1133">Transmembrane helix</keyword>